<keyword evidence="8" id="KW-1185">Reference proteome</keyword>
<dbReference type="Proteomes" id="UP000294558">
    <property type="component" value="Unassembled WGS sequence"/>
</dbReference>
<accession>A0A4R7I4B3</accession>
<sequence length="59" mass="6460">MAVPKKKKSKSKSRSTRASAWKLDAPARSTCPRCGNAKLPHTVCPSCGWYKDRVVIDVG</sequence>
<dbReference type="SUPFAM" id="SSF57829">
    <property type="entry name" value="Zn-binding ribosomal proteins"/>
    <property type="match status" value="1"/>
</dbReference>
<dbReference type="GO" id="GO:0015934">
    <property type="term" value="C:large ribosomal subunit"/>
    <property type="evidence" value="ECO:0007669"/>
    <property type="project" value="InterPro"/>
</dbReference>
<dbReference type="OrthoDB" id="9807363at2"/>
<dbReference type="EMBL" id="SOAU01000001">
    <property type="protein sequence ID" value="TDT17463.1"/>
    <property type="molecule type" value="Genomic_DNA"/>
</dbReference>
<dbReference type="Pfam" id="PF01783">
    <property type="entry name" value="Ribosomal_L32p"/>
    <property type="match status" value="1"/>
</dbReference>
<feature type="region of interest" description="Disordered" evidence="6">
    <location>
        <begin position="1"/>
        <end position="20"/>
    </location>
</feature>
<feature type="compositionally biased region" description="Basic residues" evidence="6">
    <location>
        <begin position="1"/>
        <end position="15"/>
    </location>
</feature>
<dbReference type="NCBIfam" id="TIGR01031">
    <property type="entry name" value="rpmF_bact"/>
    <property type="match status" value="1"/>
</dbReference>
<name>A0A4R7I4B3_9ACTN</name>
<dbReference type="InterPro" id="IPR011332">
    <property type="entry name" value="Ribosomal_zn-bd"/>
</dbReference>
<dbReference type="HAMAP" id="MF_00340">
    <property type="entry name" value="Ribosomal_bL32"/>
    <property type="match status" value="1"/>
</dbReference>
<evidence type="ECO:0000256" key="2">
    <source>
        <dbReference type="ARBA" id="ARBA00022980"/>
    </source>
</evidence>
<dbReference type="PANTHER" id="PTHR35534:SF1">
    <property type="entry name" value="LARGE RIBOSOMAL SUBUNIT PROTEIN BL32"/>
    <property type="match status" value="1"/>
</dbReference>
<dbReference type="PANTHER" id="PTHR35534">
    <property type="entry name" value="50S RIBOSOMAL PROTEIN L32"/>
    <property type="match status" value="1"/>
</dbReference>
<dbReference type="InterPro" id="IPR002677">
    <property type="entry name" value="Ribosomal_bL32"/>
</dbReference>
<keyword evidence="3 5" id="KW-0687">Ribonucleoprotein</keyword>
<dbReference type="InterPro" id="IPR044957">
    <property type="entry name" value="Ribosomal_bL32_bact"/>
</dbReference>
<evidence type="ECO:0000313" key="8">
    <source>
        <dbReference type="Proteomes" id="UP000294558"/>
    </source>
</evidence>
<dbReference type="GO" id="GO:0003735">
    <property type="term" value="F:structural constituent of ribosome"/>
    <property type="evidence" value="ECO:0007669"/>
    <property type="project" value="InterPro"/>
</dbReference>
<evidence type="ECO:0000256" key="5">
    <source>
        <dbReference type="HAMAP-Rule" id="MF_00340"/>
    </source>
</evidence>
<dbReference type="RefSeq" id="WP_133869751.1">
    <property type="nucleotide sequence ID" value="NZ_JAVJPS010000042.1"/>
</dbReference>
<protein>
    <recommendedName>
        <fullName evidence="4 5">Large ribosomal subunit protein bL32</fullName>
    </recommendedName>
</protein>
<reference evidence="7 8" key="1">
    <citation type="submission" date="2019-03" db="EMBL/GenBank/DDBJ databases">
        <title>Sequencing the genomes of 1000 actinobacteria strains.</title>
        <authorList>
            <person name="Klenk H.-P."/>
        </authorList>
    </citation>
    <scope>NUCLEOTIDE SEQUENCE [LARGE SCALE GENOMIC DNA]</scope>
    <source>
        <strain evidence="7 8">DSM 18936</strain>
    </source>
</reference>
<dbReference type="GO" id="GO:0006412">
    <property type="term" value="P:translation"/>
    <property type="evidence" value="ECO:0007669"/>
    <property type="project" value="UniProtKB-UniRule"/>
</dbReference>
<evidence type="ECO:0000313" key="7">
    <source>
        <dbReference type="EMBL" id="TDT17463.1"/>
    </source>
</evidence>
<comment type="similarity">
    <text evidence="1 5">Belongs to the bacterial ribosomal protein bL32 family.</text>
</comment>
<gene>
    <name evidence="5" type="primary">rpmF</name>
    <name evidence="7" type="ORF">BDK89_3073</name>
</gene>
<keyword evidence="2 5" id="KW-0689">Ribosomal protein</keyword>
<organism evidence="7 8">
    <name type="scientific">Ilumatobacter fluminis</name>
    <dbReference type="NCBI Taxonomy" id="467091"/>
    <lineage>
        <taxon>Bacteria</taxon>
        <taxon>Bacillati</taxon>
        <taxon>Actinomycetota</taxon>
        <taxon>Acidimicrobiia</taxon>
        <taxon>Acidimicrobiales</taxon>
        <taxon>Ilumatobacteraceae</taxon>
        <taxon>Ilumatobacter</taxon>
    </lineage>
</organism>
<proteinExistence type="inferred from homology"/>
<evidence type="ECO:0000256" key="4">
    <source>
        <dbReference type="ARBA" id="ARBA00035178"/>
    </source>
</evidence>
<dbReference type="AlphaFoldDB" id="A0A4R7I4B3"/>
<evidence type="ECO:0000256" key="1">
    <source>
        <dbReference type="ARBA" id="ARBA00008560"/>
    </source>
</evidence>
<comment type="caution">
    <text evidence="7">The sequence shown here is derived from an EMBL/GenBank/DDBJ whole genome shotgun (WGS) entry which is preliminary data.</text>
</comment>
<evidence type="ECO:0000256" key="3">
    <source>
        <dbReference type="ARBA" id="ARBA00023274"/>
    </source>
</evidence>
<evidence type="ECO:0000256" key="6">
    <source>
        <dbReference type="SAM" id="MobiDB-lite"/>
    </source>
</evidence>